<sequence length="506" mass="57507">MSSYLSMVLLLFVLLIPFTFLLLMNQRKQHDQVKRLPPGPRRLPLIGNLHHLSSGDLPHCVLEHLSSQYGPLMFLQLGSRSTLVVSSAELAREVLKTHDLIFSGRPPLYAAKKLSYECVNLSFAPYGEYWREVRKIVMLELLGPKRVQMFRSVRDEEVGVMIDSIARNSNSLINLSEVALYLANNVLCRSAFGKKYDGAAGDISKSRIHELLEETRILLGGIIVSDYLPWMGWLNKFSGLEQRADKCFKGLDSFYDKVIEEHRDPERLKPEHEDLVDVLLRVQQDPNQAIALTNDQMKGVITDMFIGGSDTTSSTLVWTMAELIRNPAVLRKAQHEVRELINNKGKVEENDLSQLMYLKSVIKEGLRLHPPVPLLIPRQTTESSTIEGYHIPSNTMVFIHAKMIGRDPKCWENPNEFFPERFLDSSIDYKGKHFELLPFGAGRRGCPGMNFGMQVVELALANLLYHFDWELPDGVRREDLDMKEAVGLTVQKKVRLCLAATPVHAF</sequence>
<keyword evidence="10" id="KW-1133">Transmembrane helix</keyword>
<dbReference type="GO" id="GO:0005506">
    <property type="term" value="F:iron ion binding"/>
    <property type="evidence" value="ECO:0007669"/>
    <property type="project" value="InterPro"/>
</dbReference>
<reference evidence="11 12" key="1">
    <citation type="journal article" date="2023" name="G3 (Bethesda)">
        <title>A chromosome-length genome assembly and annotation of blackberry (Rubus argutus, cv. 'Hillquist').</title>
        <authorList>
            <person name="Bruna T."/>
            <person name="Aryal R."/>
            <person name="Dudchenko O."/>
            <person name="Sargent D.J."/>
            <person name="Mead D."/>
            <person name="Buti M."/>
            <person name="Cavallini A."/>
            <person name="Hytonen T."/>
            <person name="Andres J."/>
            <person name="Pham M."/>
            <person name="Weisz D."/>
            <person name="Mascagni F."/>
            <person name="Usai G."/>
            <person name="Natali L."/>
            <person name="Bassil N."/>
            <person name="Fernandez G.E."/>
            <person name="Lomsadze A."/>
            <person name="Armour M."/>
            <person name="Olukolu B."/>
            <person name="Poorten T."/>
            <person name="Britton C."/>
            <person name="Davik J."/>
            <person name="Ashrafi H."/>
            <person name="Aiden E.L."/>
            <person name="Borodovsky M."/>
            <person name="Worthington M."/>
        </authorList>
    </citation>
    <scope>NUCLEOTIDE SEQUENCE [LARGE SCALE GENOMIC DNA]</scope>
    <source>
        <strain evidence="11">PI 553951</strain>
    </source>
</reference>
<name>A0AAW1WRP6_RUBAR</name>
<dbReference type="Proteomes" id="UP001457282">
    <property type="component" value="Unassembled WGS sequence"/>
</dbReference>
<comment type="similarity">
    <text evidence="2 9">Belongs to the cytochrome P450 family.</text>
</comment>
<feature type="binding site" description="axial binding residue" evidence="8">
    <location>
        <position position="446"/>
    </location>
    <ligand>
        <name>heme</name>
        <dbReference type="ChEBI" id="CHEBI:30413"/>
    </ligand>
    <ligandPart>
        <name>Fe</name>
        <dbReference type="ChEBI" id="CHEBI:18248"/>
    </ligandPart>
</feature>
<evidence type="ECO:0000256" key="9">
    <source>
        <dbReference type="RuleBase" id="RU000461"/>
    </source>
</evidence>
<evidence type="ECO:0000256" key="7">
    <source>
        <dbReference type="ARBA" id="ARBA00023033"/>
    </source>
</evidence>
<dbReference type="PROSITE" id="PS00086">
    <property type="entry name" value="CYTOCHROME_P450"/>
    <property type="match status" value="1"/>
</dbReference>
<dbReference type="Pfam" id="PF00067">
    <property type="entry name" value="p450"/>
    <property type="match status" value="1"/>
</dbReference>
<dbReference type="InterPro" id="IPR036396">
    <property type="entry name" value="Cyt_P450_sf"/>
</dbReference>
<evidence type="ECO:0000256" key="2">
    <source>
        <dbReference type="ARBA" id="ARBA00010617"/>
    </source>
</evidence>
<keyword evidence="4 8" id="KW-0479">Metal-binding</keyword>
<dbReference type="EMBL" id="JBEDUW010000005">
    <property type="protein sequence ID" value="KAK9926770.1"/>
    <property type="molecule type" value="Genomic_DNA"/>
</dbReference>
<dbReference type="Gene3D" id="1.10.630.10">
    <property type="entry name" value="Cytochrome P450"/>
    <property type="match status" value="1"/>
</dbReference>
<dbReference type="GO" id="GO:0016705">
    <property type="term" value="F:oxidoreductase activity, acting on paired donors, with incorporation or reduction of molecular oxygen"/>
    <property type="evidence" value="ECO:0007669"/>
    <property type="project" value="InterPro"/>
</dbReference>
<gene>
    <name evidence="11" type="ORF">M0R45_023983</name>
</gene>
<dbReference type="PRINTS" id="PR00463">
    <property type="entry name" value="EP450I"/>
</dbReference>
<comment type="caution">
    <text evidence="11">The sequence shown here is derived from an EMBL/GenBank/DDBJ whole genome shotgun (WGS) entry which is preliminary data.</text>
</comment>
<keyword evidence="3 8" id="KW-0349">Heme</keyword>
<keyword evidence="10" id="KW-0472">Membrane</keyword>
<accession>A0AAW1WRP6</accession>
<evidence type="ECO:0000256" key="1">
    <source>
        <dbReference type="ARBA" id="ARBA00001971"/>
    </source>
</evidence>
<dbReference type="InterPro" id="IPR017972">
    <property type="entry name" value="Cyt_P450_CS"/>
</dbReference>
<keyword evidence="6 8" id="KW-0408">Iron</keyword>
<dbReference type="InterPro" id="IPR002401">
    <property type="entry name" value="Cyt_P450_E_grp-I"/>
</dbReference>
<organism evidence="11 12">
    <name type="scientific">Rubus argutus</name>
    <name type="common">Southern blackberry</name>
    <dbReference type="NCBI Taxonomy" id="59490"/>
    <lineage>
        <taxon>Eukaryota</taxon>
        <taxon>Viridiplantae</taxon>
        <taxon>Streptophyta</taxon>
        <taxon>Embryophyta</taxon>
        <taxon>Tracheophyta</taxon>
        <taxon>Spermatophyta</taxon>
        <taxon>Magnoliopsida</taxon>
        <taxon>eudicotyledons</taxon>
        <taxon>Gunneridae</taxon>
        <taxon>Pentapetalae</taxon>
        <taxon>rosids</taxon>
        <taxon>fabids</taxon>
        <taxon>Rosales</taxon>
        <taxon>Rosaceae</taxon>
        <taxon>Rosoideae</taxon>
        <taxon>Rosoideae incertae sedis</taxon>
        <taxon>Rubus</taxon>
    </lineage>
</organism>
<evidence type="ECO:0008006" key="13">
    <source>
        <dbReference type="Google" id="ProtNLM"/>
    </source>
</evidence>
<feature type="transmembrane region" description="Helical" evidence="10">
    <location>
        <begin position="6"/>
        <end position="25"/>
    </location>
</feature>
<keyword evidence="10" id="KW-0812">Transmembrane</keyword>
<proteinExistence type="inferred from homology"/>
<protein>
    <recommendedName>
        <fullName evidence="13">Cytochrome P450 71A1</fullName>
    </recommendedName>
</protein>
<dbReference type="GO" id="GO:0004497">
    <property type="term" value="F:monooxygenase activity"/>
    <property type="evidence" value="ECO:0007669"/>
    <property type="project" value="UniProtKB-KW"/>
</dbReference>
<evidence type="ECO:0000256" key="6">
    <source>
        <dbReference type="ARBA" id="ARBA00023004"/>
    </source>
</evidence>
<dbReference type="PRINTS" id="PR00385">
    <property type="entry name" value="P450"/>
</dbReference>
<dbReference type="GO" id="GO:0020037">
    <property type="term" value="F:heme binding"/>
    <property type="evidence" value="ECO:0007669"/>
    <property type="project" value="InterPro"/>
</dbReference>
<keyword evidence="7 9" id="KW-0503">Monooxygenase</keyword>
<dbReference type="FunFam" id="1.10.630.10:FF:000011">
    <property type="entry name" value="Cytochrome P450 83B1"/>
    <property type="match status" value="1"/>
</dbReference>
<dbReference type="AlphaFoldDB" id="A0AAW1WRP6"/>
<evidence type="ECO:0000256" key="8">
    <source>
        <dbReference type="PIRSR" id="PIRSR602401-1"/>
    </source>
</evidence>
<evidence type="ECO:0000256" key="10">
    <source>
        <dbReference type="SAM" id="Phobius"/>
    </source>
</evidence>
<keyword evidence="5 9" id="KW-0560">Oxidoreductase</keyword>
<dbReference type="InterPro" id="IPR001128">
    <property type="entry name" value="Cyt_P450"/>
</dbReference>
<evidence type="ECO:0000313" key="12">
    <source>
        <dbReference type="Proteomes" id="UP001457282"/>
    </source>
</evidence>
<evidence type="ECO:0000256" key="5">
    <source>
        <dbReference type="ARBA" id="ARBA00023002"/>
    </source>
</evidence>
<evidence type="ECO:0000313" key="11">
    <source>
        <dbReference type="EMBL" id="KAK9926770.1"/>
    </source>
</evidence>
<dbReference type="PANTHER" id="PTHR47955:SF19">
    <property type="entry name" value="CYTOCHROME P450 71A9-LIKE ISOFORM X1"/>
    <property type="match status" value="1"/>
</dbReference>
<evidence type="ECO:0000256" key="4">
    <source>
        <dbReference type="ARBA" id="ARBA00022723"/>
    </source>
</evidence>
<dbReference type="PANTHER" id="PTHR47955">
    <property type="entry name" value="CYTOCHROME P450 FAMILY 71 PROTEIN"/>
    <property type="match status" value="1"/>
</dbReference>
<dbReference type="CDD" id="cd11072">
    <property type="entry name" value="CYP71-like"/>
    <property type="match status" value="1"/>
</dbReference>
<keyword evidence="12" id="KW-1185">Reference proteome</keyword>
<evidence type="ECO:0000256" key="3">
    <source>
        <dbReference type="ARBA" id="ARBA00022617"/>
    </source>
</evidence>
<comment type="cofactor">
    <cofactor evidence="1 8">
        <name>heme</name>
        <dbReference type="ChEBI" id="CHEBI:30413"/>
    </cofactor>
</comment>
<dbReference type="SUPFAM" id="SSF48264">
    <property type="entry name" value="Cytochrome P450"/>
    <property type="match status" value="1"/>
</dbReference>